<feature type="transmembrane region" description="Helical" evidence="1">
    <location>
        <begin position="90"/>
        <end position="108"/>
    </location>
</feature>
<reference evidence="2 3" key="1">
    <citation type="submission" date="2019-03" db="EMBL/GenBank/DDBJ databases">
        <title>Genomic Encyclopedia of Type Strains, Phase IV (KMG-IV): sequencing the most valuable type-strain genomes for metagenomic binning, comparative biology and taxonomic classification.</title>
        <authorList>
            <person name="Goeker M."/>
        </authorList>
    </citation>
    <scope>NUCLEOTIDE SEQUENCE [LARGE SCALE GENOMIC DNA]</scope>
    <source>
        <strain evidence="2 3">DSM 100059</strain>
    </source>
</reference>
<comment type="caution">
    <text evidence="2">The sequence shown here is derived from an EMBL/GenBank/DDBJ whole genome shotgun (WGS) entry which is preliminary data.</text>
</comment>
<dbReference type="RefSeq" id="WP_133989427.1">
    <property type="nucleotide sequence ID" value="NZ_SODV01000001.1"/>
</dbReference>
<dbReference type="Proteomes" id="UP000294498">
    <property type="component" value="Unassembled WGS sequence"/>
</dbReference>
<accession>A0A4R8DMX5</accession>
<feature type="transmembrane region" description="Helical" evidence="1">
    <location>
        <begin position="64"/>
        <end position="84"/>
    </location>
</feature>
<sequence>MNTHPLNLVLRFLLELVMLAVIAYWGYHGFTGWQGIAASIAFPVMAAILWGVFRIPNDPRPAPVAIPGPLRLLLEWALFAWAVWALEDLGYNTGAWFLAGILVGHYLFSYDRTVAMLRNRPYTGFVKSKL</sequence>
<gene>
    <name evidence="2" type="ORF">EDB95_0053</name>
</gene>
<dbReference type="AlphaFoldDB" id="A0A4R8DMX5"/>
<feature type="transmembrane region" description="Helical" evidence="1">
    <location>
        <begin position="33"/>
        <end position="52"/>
    </location>
</feature>
<evidence type="ECO:0000313" key="2">
    <source>
        <dbReference type="EMBL" id="TDW99045.1"/>
    </source>
</evidence>
<organism evidence="2 3">
    <name type="scientific">Dinghuibacter silviterrae</name>
    <dbReference type="NCBI Taxonomy" id="1539049"/>
    <lineage>
        <taxon>Bacteria</taxon>
        <taxon>Pseudomonadati</taxon>
        <taxon>Bacteroidota</taxon>
        <taxon>Chitinophagia</taxon>
        <taxon>Chitinophagales</taxon>
        <taxon>Chitinophagaceae</taxon>
        <taxon>Dinghuibacter</taxon>
    </lineage>
</organism>
<keyword evidence="1" id="KW-1133">Transmembrane helix</keyword>
<keyword evidence="1" id="KW-0812">Transmembrane</keyword>
<evidence type="ECO:0000313" key="3">
    <source>
        <dbReference type="Proteomes" id="UP000294498"/>
    </source>
</evidence>
<dbReference type="EMBL" id="SODV01000001">
    <property type="protein sequence ID" value="TDW99045.1"/>
    <property type="molecule type" value="Genomic_DNA"/>
</dbReference>
<protein>
    <submittedName>
        <fullName evidence="2">Uncharacterized protein DUF2568</fullName>
    </submittedName>
</protein>
<name>A0A4R8DMX5_9BACT</name>
<dbReference type="Pfam" id="PF10823">
    <property type="entry name" value="DUF2568"/>
    <property type="match status" value="1"/>
</dbReference>
<dbReference type="OrthoDB" id="4557830at2"/>
<feature type="transmembrane region" description="Helical" evidence="1">
    <location>
        <begin position="9"/>
        <end position="27"/>
    </location>
</feature>
<keyword evidence="3" id="KW-1185">Reference proteome</keyword>
<evidence type="ECO:0000256" key="1">
    <source>
        <dbReference type="SAM" id="Phobius"/>
    </source>
</evidence>
<proteinExistence type="predicted"/>
<keyword evidence="1" id="KW-0472">Membrane</keyword>
<dbReference type="InterPro" id="IPR021214">
    <property type="entry name" value="DUF2568"/>
</dbReference>